<feature type="transmembrane region" description="Helical" evidence="2">
    <location>
        <begin position="52"/>
        <end position="70"/>
    </location>
</feature>
<gene>
    <name evidence="4" type="ORF">GCM10009844_11460</name>
</gene>
<dbReference type="InterPro" id="IPR006694">
    <property type="entry name" value="Fatty_acid_hydroxylase"/>
</dbReference>
<evidence type="ECO:0000256" key="1">
    <source>
        <dbReference type="SAM" id="MobiDB-lite"/>
    </source>
</evidence>
<proteinExistence type="predicted"/>
<dbReference type="Pfam" id="PF04116">
    <property type="entry name" value="FA_hydroxylase"/>
    <property type="match status" value="1"/>
</dbReference>
<dbReference type="EMBL" id="BAAAQR010000002">
    <property type="protein sequence ID" value="GAA2141174.1"/>
    <property type="molecule type" value="Genomic_DNA"/>
</dbReference>
<feature type="region of interest" description="Disordered" evidence="1">
    <location>
        <begin position="230"/>
        <end position="253"/>
    </location>
</feature>
<feature type="compositionally biased region" description="Basic and acidic residues" evidence="1">
    <location>
        <begin position="241"/>
        <end position="253"/>
    </location>
</feature>
<dbReference type="RefSeq" id="WP_344148925.1">
    <property type="nucleotide sequence ID" value="NZ_BAAAQR010000002.1"/>
</dbReference>
<evidence type="ECO:0000256" key="2">
    <source>
        <dbReference type="SAM" id="Phobius"/>
    </source>
</evidence>
<organism evidence="4 5">
    <name type="scientific">Nocardioides koreensis</name>
    <dbReference type="NCBI Taxonomy" id="433651"/>
    <lineage>
        <taxon>Bacteria</taxon>
        <taxon>Bacillati</taxon>
        <taxon>Actinomycetota</taxon>
        <taxon>Actinomycetes</taxon>
        <taxon>Propionibacteriales</taxon>
        <taxon>Nocardioidaceae</taxon>
        <taxon>Nocardioides</taxon>
    </lineage>
</organism>
<evidence type="ECO:0000259" key="3">
    <source>
        <dbReference type="Pfam" id="PF04116"/>
    </source>
</evidence>
<keyword evidence="2" id="KW-0812">Transmembrane</keyword>
<comment type="caution">
    <text evidence="4">The sequence shown here is derived from an EMBL/GenBank/DDBJ whole genome shotgun (WGS) entry which is preliminary data.</text>
</comment>
<evidence type="ECO:0000313" key="5">
    <source>
        <dbReference type="Proteomes" id="UP001501771"/>
    </source>
</evidence>
<feature type="transmembrane region" description="Helical" evidence="2">
    <location>
        <begin position="76"/>
        <end position="98"/>
    </location>
</feature>
<keyword evidence="2" id="KW-1133">Transmembrane helix</keyword>
<feature type="transmembrane region" description="Helical" evidence="2">
    <location>
        <begin position="128"/>
        <end position="153"/>
    </location>
</feature>
<feature type="domain" description="Fatty acid hydroxylase" evidence="3">
    <location>
        <begin position="81"/>
        <end position="224"/>
    </location>
</feature>
<protein>
    <submittedName>
        <fullName evidence="4">Sterol desaturase family protein</fullName>
    </submittedName>
</protein>
<sequence length="253" mass="28780">MTKASPDIEKLAAQRLAADEARIDRTTGTGPRRTNVTLGTAWRSFWRHPSPWMISTFLLGSVVARVLVGGGSWWELVIPAALVALFPLIEWVIHVFVLHWRPRRLGPVEVDSLLARKHREHHADPRDVPLVFIPWPALVWLLPAYVVVALLAMPSLPSALSLLVSVHAIKLGYEWTHYLVHSDYRPRSRWFRSVWRNHRLHHYKNEHYWFAVTTAGTADRLLGTYPDPASVPTSPTVKRLHATEDTERGTVAS</sequence>
<dbReference type="Proteomes" id="UP001501771">
    <property type="component" value="Unassembled WGS sequence"/>
</dbReference>
<keyword evidence="2" id="KW-0472">Membrane</keyword>
<name>A0ABN2ZF11_9ACTN</name>
<reference evidence="4 5" key="1">
    <citation type="journal article" date="2019" name="Int. J. Syst. Evol. Microbiol.">
        <title>The Global Catalogue of Microorganisms (GCM) 10K type strain sequencing project: providing services to taxonomists for standard genome sequencing and annotation.</title>
        <authorList>
            <consortium name="The Broad Institute Genomics Platform"/>
            <consortium name="The Broad Institute Genome Sequencing Center for Infectious Disease"/>
            <person name="Wu L."/>
            <person name="Ma J."/>
        </authorList>
    </citation>
    <scope>NUCLEOTIDE SEQUENCE [LARGE SCALE GENOMIC DNA]</scope>
    <source>
        <strain evidence="4 5">JCM 16022</strain>
    </source>
</reference>
<accession>A0ABN2ZF11</accession>
<keyword evidence="5" id="KW-1185">Reference proteome</keyword>
<evidence type="ECO:0000313" key="4">
    <source>
        <dbReference type="EMBL" id="GAA2141174.1"/>
    </source>
</evidence>